<gene>
    <name evidence="4" type="ORF">DdX_15088</name>
</gene>
<keyword evidence="3" id="KW-0732">Signal</keyword>
<evidence type="ECO:0000313" key="4">
    <source>
        <dbReference type="EMBL" id="KAI1703151.1"/>
    </source>
</evidence>
<evidence type="ECO:0000256" key="3">
    <source>
        <dbReference type="SAM" id="SignalP"/>
    </source>
</evidence>
<accession>A0AAD4MVX9</accession>
<feature type="signal peptide" evidence="3">
    <location>
        <begin position="1"/>
        <end position="19"/>
    </location>
</feature>
<feature type="transmembrane region" description="Helical" evidence="2">
    <location>
        <begin position="78"/>
        <end position="102"/>
    </location>
</feature>
<keyword evidence="2" id="KW-0812">Transmembrane</keyword>
<feature type="region of interest" description="Disordered" evidence="1">
    <location>
        <begin position="110"/>
        <end position="140"/>
    </location>
</feature>
<keyword evidence="2" id="KW-1133">Transmembrane helix</keyword>
<feature type="compositionally biased region" description="Polar residues" evidence="1">
    <location>
        <begin position="112"/>
        <end position="127"/>
    </location>
</feature>
<comment type="caution">
    <text evidence="4">The sequence shown here is derived from an EMBL/GenBank/DDBJ whole genome shotgun (WGS) entry which is preliminary data.</text>
</comment>
<name>A0AAD4MVX9_9BILA</name>
<dbReference type="EMBL" id="JAKKPZ010000087">
    <property type="protein sequence ID" value="KAI1703151.1"/>
    <property type="molecule type" value="Genomic_DNA"/>
</dbReference>
<reference evidence="4" key="1">
    <citation type="submission" date="2022-01" db="EMBL/GenBank/DDBJ databases">
        <title>Genome Sequence Resource for Two Populations of Ditylenchus destructor, the Migratory Endoparasitic Phytonematode.</title>
        <authorList>
            <person name="Zhang H."/>
            <person name="Lin R."/>
            <person name="Xie B."/>
        </authorList>
    </citation>
    <scope>NUCLEOTIDE SEQUENCE</scope>
    <source>
        <strain evidence="4">BazhouSP</strain>
    </source>
</reference>
<keyword evidence="2" id="KW-0472">Membrane</keyword>
<organism evidence="4 5">
    <name type="scientific">Ditylenchus destructor</name>
    <dbReference type="NCBI Taxonomy" id="166010"/>
    <lineage>
        <taxon>Eukaryota</taxon>
        <taxon>Metazoa</taxon>
        <taxon>Ecdysozoa</taxon>
        <taxon>Nematoda</taxon>
        <taxon>Chromadorea</taxon>
        <taxon>Rhabditida</taxon>
        <taxon>Tylenchina</taxon>
        <taxon>Tylenchomorpha</taxon>
        <taxon>Sphaerularioidea</taxon>
        <taxon>Anguinidae</taxon>
        <taxon>Anguininae</taxon>
        <taxon>Ditylenchus</taxon>
    </lineage>
</organism>
<dbReference type="Proteomes" id="UP001201812">
    <property type="component" value="Unassembled WGS sequence"/>
</dbReference>
<proteinExistence type="predicted"/>
<sequence>MTYFKILSILLIPLVFVSAQDNRQPANTTQRLPVVADCAVNNDCQPLFILYFLDGYCEVIRNNLGNILRHECRYELNWPMFLLLFLLPLLLLLIGLLSYAMYRRKQRAKGGQRTTYRATNPNYAERQTTTTHTHTHNPPI</sequence>
<evidence type="ECO:0000313" key="5">
    <source>
        <dbReference type="Proteomes" id="UP001201812"/>
    </source>
</evidence>
<evidence type="ECO:0000256" key="1">
    <source>
        <dbReference type="SAM" id="MobiDB-lite"/>
    </source>
</evidence>
<keyword evidence="5" id="KW-1185">Reference proteome</keyword>
<feature type="chain" id="PRO_5042046961" evidence="3">
    <location>
        <begin position="20"/>
        <end position="140"/>
    </location>
</feature>
<protein>
    <submittedName>
        <fullName evidence="4">Uncharacterized protein</fullName>
    </submittedName>
</protein>
<dbReference type="AlphaFoldDB" id="A0AAD4MVX9"/>
<evidence type="ECO:0000256" key="2">
    <source>
        <dbReference type="SAM" id="Phobius"/>
    </source>
</evidence>